<dbReference type="InterPro" id="IPR011991">
    <property type="entry name" value="ArsR-like_HTH"/>
</dbReference>
<dbReference type="Pfam" id="PF01037">
    <property type="entry name" value="AsnC_trans_reg"/>
    <property type="match status" value="1"/>
</dbReference>
<dbReference type="AlphaFoldDB" id="A0A521D6U0"/>
<dbReference type="PROSITE" id="PS50956">
    <property type="entry name" value="HTH_ASNC_2"/>
    <property type="match status" value="1"/>
</dbReference>
<name>A0A521D6U0_9EURY</name>
<evidence type="ECO:0000256" key="3">
    <source>
        <dbReference type="ARBA" id="ARBA00023163"/>
    </source>
</evidence>
<dbReference type="GO" id="GO:0005829">
    <property type="term" value="C:cytosol"/>
    <property type="evidence" value="ECO:0007669"/>
    <property type="project" value="TreeGrafter"/>
</dbReference>
<dbReference type="OrthoDB" id="183514at2157"/>
<dbReference type="GO" id="GO:0043200">
    <property type="term" value="P:response to amino acid"/>
    <property type="evidence" value="ECO:0007669"/>
    <property type="project" value="TreeGrafter"/>
</dbReference>
<proteinExistence type="predicted"/>
<dbReference type="EMBL" id="FXTD01000006">
    <property type="protein sequence ID" value="SMO67409.1"/>
    <property type="molecule type" value="Genomic_DNA"/>
</dbReference>
<dbReference type="PANTHER" id="PTHR30154">
    <property type="entry name" value="LEUCINE-RESPONSIVE REGULATORY PROTEIN"/>
    <property type="match status" value="1"/>
</dbReference>
<sequence length="165" mass="18284">MDERDVRLLKAIADLGTGSPEALHEATGIPVSTIHYRLNNLRESGVIENDLYDFDHEALGLGVTVIVEVLADYDDSHEEFAERLLDIEGVTEAFFTMGETDFVVIARLSSSDTVERLISEFEAIDGVERTNSTFTISTLRDESRAPATYDLDTLIDELTESTTPP</sequence>
<keyword evidence="2" id="KW-0238">DNA-binding</keyword>
<protein>
    <submittedName>
        <fullName evidence="5">Transcriptional regulator, AsnC family</fullName>
    </submittedName>
</protein>
<dbReference type="PANTHER" id="PTHR30154:SF34">
    <property type="entry name" value="TRANSCRIPTIONAL REGULATOR AZLB"/>
    <property type="match status" value="1"/>
</dbReference>
<gene>
    <name evidence="5" type="ORF">SAMN06264867_10658</name>
</gene>
<keyword evidence="6" id="KW-1185">Reference proteome</keyword>
<dbReference type="Proteomes" id="UP000319712">
    <property type="component" value="Unassembled WGS sequence"/>
</dbReference>
<dbReference type="Pfam" id="PF13412">
    <property type="entry name" value="HTH_24"/>
    <property type="match status" value="1"/>
</dbReference>
<dbReference type="RefSeq" id="WP_142986641.1">
    <property type="nucleotide sequence ID" value="NZ_FXTD01000006.1"/>
</dbReference>
<evidence type="ECO:0000259" key="4">
    <source>
        <dbReference type="PROSITE" id="PS50956"/>
    </source>
</evidence>
<evidence type="ECO:0000256" key="2">
    <source>
        <dbReference type="ARBA" id="ARBA00023125"/>
    </source>
</evidence>
<keyword evidence="1" id="KW-0805">Transcription regulation</keyword>
<dbReference type="GO" id="GO:0043565">
    <property type="term" value="F:sequence-specific DNA binding"/>
    <property type="evidence" value="ECO:0007669"/>
    <property type="project" value="InterPro"/>
</dbReference>
<dbReference type="SUPFAM" id="SSF54909">
    <property type="entry name" value="Dimeric alpha+beta barrel"/>
    <property type="match status" value="1"/>
</dbReference>
<dbReference type="Gene3D" id="3.30.70.920">
    <property type="match status" value="1"/>
</dbReference>
<dbReference type="SMART" id="SM00344">
    <property type="entry name" value="HTH_ASNC"/>
    <property type="match status" value="1"/>
</dbReference>
<organism evidence="5 6">
    <name type="scientific">Halorubrum cibi</name>
    <dbReference type="NCBI Taxonomy" id="413815"/>
    <lineage>
        <taxon>Archaea</taxon>
        <taxon>Methanobacteriati</taxon>
        <taxon>Methanobacteriota</taxon>
        <taxon>Stenosarchaea group</taxon>
        <taxon>Halobacteria</taxon>
        <taxon>Halobacteriales</taxon>
        <taxon>Haloferacaceae</taxon>
        <taxon>Halorubrum</taxon>
    </lineage>
</organism>
<dbReference type="InterPro" id="IPR019887">
    <property type="entry name" value="Tscrpt_reg_AsnC/Lrp_C"/>
</dbReference>
<dbReference type="InterPro" id="IPR019888">
    <property type="entry name" value="Tscrpt_reg_AsnC-like"/>
</dbReference>
<dbReference type="InterPro" id="IPR011008">
    <property type="entry name" value="Dimeric_a/b-barrel"/>
</dbReference>
<accession>A0A521D6U0</accession>
<evidence type="ECO:0000313" key="6">
    <source>
        <dbReference type="Proteomes" id="UP000319712"/>
    </source>
</evidence>
<feature type="domain" description="HTH asnC-type" evidence="4">
    <location>
        <begin position="1"/>
        <end position="62"/>
    </location>
</feature>
<dbReference type="InterPro" id="IPR000485">
    <property type="entry name" value="AsnC-type_HTH_dom"/>
</dbReference>
<dbReference type="InterPro" id="IPR036390">
    <property type="entry name" value="WH_DNA-bd_sf"/>
</dbReference>
<dbReference type="SUPFAM" id="SSF46785">
    <property type="entry name" value="Winged helix' DNA-binding domain"/>
    <property type="match status" value="1"/>
</dbReference>
<reference evidence="5 6" key="1">
    <citation type="submission" date="2017-05" db="EMBL/GenBank/DDBJ databases">
        <authorList>
            <person name="Varghese N."/>
            <person name="Submissions S."/>
        </authorList>
    </citation>
    <scope>NUCLEOTIDE SEQUENCE [LARGE SCALE GENOMIC DNA]</scope>
    <source>
        <strain evidence="5 6">DSM 19504</strain>
    </source>
</reference>
<dbReference type="InterPro" id="IPR036388">
    <property type="entry name" value="WH-like_DNA-bd_sf"/>
</dbReference>
<evidence type="ECO:0000256" key="1">
    <source>
        <dbReference type="ARBA" id="ARBA00023015"/>
    </source>
</evidence>
<evidence type="ECO:0000313" key="5">
    <source>
        <dbReference type="EMBL" id="SMO67409.1"/>
    </source>
</evidence>
<dbReference type="Gene3D" id="1.10.10.10">
    <property type="entry name" value="Winged helix-like DNA-binding domain superfamily/Winged helix DNA-binding domain"/>
    <property type="match status" value="1"/>
</dbReference>
<dbReference type="CDD" id="cd00090">
    <property type="entry name" value="HTH_ARSR"/>
    <property type="match status" value="1"/>
</dbReference>
<keyword evidence="3" id="KW-0804">Transcription</keyword>